<reference evidence="1" key="1">
    <citation type="submission" date="2014-09" db="EMBL/GenBank/DDBJ databases">
        <authorList>
            <person name="Magalhaes I.L.F."/>
            <person name="Oliveira U."/>
            <person name="Santos F.R."/>
            <person name="Vidigal T.H.D.A."/>
            <person name="Brescovit A.D."/>
            <person name="Santos A.J."/>
        </authorList>
    </citation>
    <scope>NUCLEOTIDE SEQUENCE</scope>
    <source>
        <tissue evidence="1">Shoot tissue taken approximately 20 cm above the soil surface</tissue>
    </source>
</reference>
<name>A0A0A9F8U0_ARUDO</name>
<evidence type="ECO:0000313" key="1">
    <source>
        <dbReference type="EMBL" id="JAE06561.1"/>
    </source>
</evidence>
<dbReference type="EMBL" id="GBRH01191335">
    <property type="protein sequence ID" value="JAE06561.1"/>
    <property type="molecule type" value="Transcribed_RNA"/>
</dbReference>
<dbReference type="AlphaFoldDB" id="A0A0A9F8U0"/>
<accession>A0A0A9F8U0</accession>
<reference evidence="1" key="2">
    <citation type="journal article" date="2015" name="Data Brief">
        <title>Shoot transcriptome of the giant reed, Arundo donax.</title>
        <authorList>
            <person name="Barrero R.A."/>
            <person name="Guerrero F.D."/>
            <person name="Moolhuijzen P."/>
            <person name="Goolsby J.A."/>
            <person name="Tidwell J."/>
            <person name="Bellgard S.E."/>
            <person name="Bellgard M.I."/>
        </authorList>
    </citation>
    <scope>NUCLEOTIDE SEQUENCE</scope>
    <source>
        <tissue evidence="1">Shoot tissue taken approximately 20 cm above the soil surface</tissue>
    </source>
</reference>
<protein>
    <submittedName>
        <fullName evidence="1">Uncharacterized protein</fullName>
    </submittedName>
</protein>
<proteinExistence type="predicted"/>
<organism evidence="1">
    <name type="scientific">Arundo donax</name>
    <name type="common">Giant reed</name>
    <name type="synonym">Donax arundinaceus</name>
    <dbReference type="NCBI Taxonomy" id="35708"/>
    <lineage>
        <taxon>Eukaryota</taxon>
        <taxon>Viridiplantae</taxon>
        <taxon>Streptophyta</taxon>
        <taxon>Embryophyta</taxon>
        <taxon>Tracheophyta</taxon>
        <taxon>Spermatophyta</taxon>
        <taxon>Magnoliopsida</taxon>
        <taxon>Liliopsida</taxon>
        <taxon>Poales</taxon>
        <taxon>Poaceae</taxon>
        <taxon>PACMAD clade</taxon>
        <taxon>Arundinoideae</taxon>
        <taxon>Arundineae</taxon>
        <taxon>Arundo</taxon>
    </lineage>
</organism>
<sequence>MLRSIWNLQRWNHCFII</sequence>